<sequence length="80" mass="8606">MNSIALIREFLDERLGVASEKVVPDALLVDLGVDSLMMLELMFAFEDRFGIKVPSDLENPRSVGDMVAAMDGLIAAAGAH</sequence>
<dbReference type="PROSITE" id="PS50075">
    <property type="entry name" value="CARRIER"/>
    <property type="match status" value="1"/>
</dbReference>
<dbReference type="RefSeq" id="WP_169205535.1">
    <property type="nucleotide sequence ID" value="NZ_CP059560.1"/>
</dbReference>
<dbReference type="EMBL" id="WTVR01000009">
    <property type="protein sequence ID" value="NMF88104.1"/>
    <property type="molecule type" value="Genomic_DNA"/>
</dbReference>
<feature type="domain" description="Carrier" evidence="1">
    <location>
        <begin position="1"/>
        <end position="78"/>
    </location>
</feature>
<gene>
    <name evidence="2" type="ORF">GPA26_06370</name>
</gene>
<organism evidence="2 3">
    <name type="scientific">Aromatoleum petrolei</name>
    <dbReference type="NCBI Taxonomy" id="76116"/>
    <lineage>
        <taxon>Bacteria</taxon>
        <taxon>Pseudomonadati</taxon>
        <taxon>Pseudomonadota</taxon>
        <taxon>Betaproteobacteria</taxon>
        <taxon>Rhodocyclales</taxon>
        <taxon>Rhodocyclaceae</taxon>
        <taxon>Aromatoleum</taxon>
    </lineage>
</organism>
<evidence type="ECO:0000313" key="2">
    <source>
        <dbReference type="EMBL" id="NMF88104.1"/>
    </source>
</evidence>
<dbReference type="InterPro" id="IPR036736">
    <property type="entry name" value="ACP-like_sf"/>
</dbReference>
<dbReference type="Proteomes" id="UP000652074">
    <property type="component" value="Unassembled WGS sequence"/>
</dbReference>
<comment type="caution">
    <text evidence="2">The sequence shown here is derived from an EMBL/GenBank/DDBJ whole genome shotgun (WGS) entry which is preliminary data.</text>
</comment>
<dbReference type="SUPFAM" id="SSF47336">
    <property type="entry name" value="ACP-like"/>
    <property type="match status" value="1"/>
</dbReference>
<accession>A0ABX1MQ29</accession>
<evidence type="ECO:0000259" key="1">
    <source>
        <dbReference type="PROSITE" id="PS50075"/>
    </source>
</evidence>
<proteinExistence type="predicted"/>
<protein>
    <submittedName>
        <fullName evidence="2">Acyl carrier protein</fullName>
    </submittedName>
</protein>
<dbReference type="Pfam" id="PF00550">
    <property type="entry name" value="PP-binding"/>
    <property type="match status" value="1"/>
</dbReference>
<reference evidence="2 3" key="1">
    <citation type="submission" date="2019-12" db="EMBL/GenBank/DDBJ databases">
        <title>Comparative genomics gives insights into the taxonomy of the Azoarcus-Aromatoleum group and reveals separate origins of nif in the plant-associated Azoarcus and non-plant-associated Aromatoleum sub-groups.</title>
        <authorList>
            <person name="Lafos M."/>
            <person name="Maluk M."/>
            <person name="Batista M."/>
            <person name="Junghare M."/>
            <person name="Carmona M."/>
            <person name="Faoro H."/>
            <person name="Cruz L.M."/>
            <person name="Battistoni F."/>
            <person name="De Souza E."/>
            <person name="Pedrosa F."/>
            <person name="Chen W.-M."/>
            <person name="Poole P.S."/>
            <person name="Dixon R.A."/>
            <person name="James E.K."/>
        </authorList>
    </citation>
    <scope>NUCLEOTIDE SEQUENCE [LARGE SCALE GENOMIC DNA]</scope>
    <source>
        <strain evidence="2 3">ToN1</strain>
    </source>
</reference>
<name>A0ABX1MQ29_9RHOO</name>
<keyword evidence="3" id="KW-1185">Reference proteome</keyword>
<evidence type="ECO:0000313" key="3">
    <source>
        <dbReference type="Proteomes" id="UP000652074"/>
    </source>
</evidence>
<dbReference type="Gene3D" id="1.10.1200.10">
    <property type="entry name" value="ACP-like"/>
    <property type="match status" value="1"/>
</dbReference>
<dbReference type="InterPro" id="IPR009081">
    <property type="entry name" value="PP-bd_ACP"/>
</dbReference>